<feature type="compositionally biased region" description="Polar residues" evidence="3">
    <location>
        <begin position="89"/>
        <end position="102"/>
    </location>
</feature>
<accession>A0A5J9VGK8</accession>
<feature type="compositionally biased region" description="Low complexity" evidence="3">
    <location>
        <begin position="103"/>
        <end position="115"/>
    </location>
</feature>
<dbReference type="Proteomes" id="UP000324897">
    <property type="component" value="Unassembled WGS sequence"/>
</dbReference>
<evidence type="ECO:0000259" key="5">
    <source>
        <dbReference type="Pfam" id="PF23559"/>
    </source>
</evidence>
<dbReference type="InterPro" id="IPR027417">
    <property type="entry name" value="P-loop_NTPase"/>
</dbReference>
<dbReference type="Pfam" id="PF00931">
    <property type="entry name" value="NB-ARC"/>
    <property type="match status" value="1"/>
</dbReference>
<dbReference type="GO" id="GO:0002758">
    <property type="term" value="P:innate immune response-activating signaling pathway"/>
    <property type="evidence" value="ECO:0007669"/>
    <property type="project" value="UniProtKB-ARBA"/>
</dbReference>
<dbReference type="Pfam" id="PF23598">
    <property type="entry name" value="LRR_14"/>
    <property type="match status" value="1"/>
</dbReference>
<dbReference type="GO" id="GO:0009626">
    <property type="term" value="P:plant-type hypersensitive response"/>
    <property type="evidence" value="ECO:0007669"/>
    <property type="project" value="UniProtKB-ARBA"/>
</dbReference>
<dbReference type="Gramene" id="TVU34597">
    <property type="protein sequence ID" value="TVU34597"/>
    <property type="gene ID" value="EJB05_16434"/>
</dbReference>
<dbReference type="AlphaFoldDB" id="A0A5J9VGK8"/>
<evidence type="ECO:0000259" key="6">
    <source>
        <dbReference type="Pfam" id="PF23598"/>
    </source>
</evidence>
<dbReference type="InterPro" id="IPR036388">
    <property type="entry name" value="WH-like_DNA-bd_sf"/>
</dbReference>
<dbReference type="GO" id="GO:0043531">
    <property type="term" value="F:ADP binding"/>
    <property type="evidence" value="ECO:0007669"/>
    <property type="project" value="InterPro"/>
</dbReference>
<comment type="caution">
    <text evidence="7">The sequence shown here is derived from an EMBL/GenBank/DDBJ whole genome shotgun (WGS) entry which is preliminary data.</text>
</comment>
<dbReference type="PRINTS" id="PR00364">
    <property type="entry name" value="DISEASERSIST"/>
</dbReference>
<dbReference type="PANTHER" id="PTHR23155">
    <property type="entry name" value="DISEASE RESISTANCE PROTEIN RP"/>
    <property type="match status" value="1"/>
</dbReference>
<dbReference type="Gene3D" id="3.40.50.300">
    <property type="entry name" value="P-loop containing nucleotide triphosphate hydrolases"/>
    <property type="match status" value="1"/>
</dbReference>
<evidence type="ECO:0000313" key="7">
    <source>
        <dbReference type="EMBL" id="TVU34597.1"/>
    </source>
</evidence>
<feature type="domain" description="NB-ARC" evidence="4">
    <location>
        <begin position="20"/>
        <end position="207"/>
    </location>
</feature>
<gene>
    <name evidence="7" type="ORF">EJB05_16434</name>
</gene>
<dbReference type="SUPFAM" id="SSF52058">
    <property type="entry name" value="L domain-like"/>
    <property type="match status" value="1"/>
</dbReference>
<dbReference type="InterPro" id="IPR032675">
    <property type="entry name" value="LRR_dom_sf"/>
</dbReference>
<dbReference type="EMBL" id="RWGY01000009">
    <property type="protein sequence ID" value="TVU34597.1"/>
    <property type="molecule type" value="Genomic_DNA"/>
</dbReference>
<dbReference type="OrthoDB" id="646178at2759"/>
<dbReference type="Gene3D" id="1.10.10.10">
    <property type="entry name" value="Winged helix-like DNA-binding domain superfamily/Winged helix DNA-binding domain"/>
    <property type="match status" value="1"/>
</dbReference>
<evidence type="ECO:0000313" key="8">
    <source>
        <dbReference type="Proteomes" id="UP000324897"/>
    </source>
</evidence>
<keyword evidence="1" id="KW-0677">Repeat</keyword>
<dbReference type="PANTHER" id="PTHR23155:SF1129">
    <property type="entry name" value="DISEASE RESISTANCE PROTEIN RPM1"/>
    <property type="match status" value="1"/>
</dbReference>
<dbReference type="SUPFAM" id="SSF52540">
    <property type="entry name" value="P-loop containing nucleoside triphosphate hydrolases"/>
    <property type="match status" value="1"/>
</dbReference>
<keyword evidence="2" id="KW-0611">Plant defense</keyword>
<evidence type="ECO:0000256" key="2">
    <source>
        <dbReference type="ARBA" id="ARBA00022821"/>
    </source>
</evidence>
<dbReference type="Pfam" id="PF23559">
    <property type="entry name" value="WHD_DRP"/>
    <property type="match status" value="1"/>
</dbReference>
<sequence length="784" mass="85711">MVLSRDDLEEYTVGLDKYSDMLKEQLLDDSVTARALVSISGESSIGKTTLARKVYQSPEVRNHFEIRTWSVLPHKSRPADVLRDIHRQASSQLRRSPSTQQCAAEEAGGDVAAGAKPGGGGKDISNQLYKNLAGRRYLVVVDGSIAVTDWNSLRASLPDEGNGSRVVLITDSAGLEVVGEHAGPTIELTRLSPENTYEVFRRRVFGRGDCPGRYKSRYYQDVFRITRGLPLSIVVLAGVLRCKELPAEWDEVMAQLSGPKSSNSSSSSNNNGRRIMSLAFDDLPHHLKSCFLYLAAMRESTAVDAARLVRLWVAEGFVRPRRGSTMEEVGQGYLRELISRCMVQLVHRDEFGAVHAVSVHDRLHAFAQDEAQEASFVESHDSTDVLAPATVRRLAVLGSADNGYVQLGDALPKLRSIVCDFVEGRRSKSSCNSSSSIVRCSDLGFLHASKFLRVIDIQGLELKKLPSEIGSMIHIRYLGLQCGHMEKLPSTIGTLVNLQSLILKSSSNGGHRVVEVTSAFWRIPTLRHVIAPFALPGSAATMGDLRSLQTLHGVQPRGWHGGDNPLAGKAANLRSLELSGLTAAHGGALESALESLDLLVHLVLQGDSLPSTVFSVPSLRRLQSLKLLGSMDAPDGDGGGGAEEVRYIRPNLTRLSMWSTMVGQKFVDMLAELPSLAELTLMWDAYDGGRLAFGEAGFRSLQKLKLGLPELEEWDVGAAAMPALARLTLYRCAKMRMLPEALAGMTDLEEVVLYNMPDMVNRIKEGGGQDHHKVKHVPVIQTIW</sequence>
<evidence type="ECO:0000256" key="3">
    <source>
        <dbReference type="SAM" id="MobiDB-lite"/>
    </source>
</evidence>
<dbReference type="InterPro" id="IPR055414">
    <property type="entry name" value="LRR_R13L4/SHOC2-like"/>
</dbReference>
<organism evidence="7 8">
    <name type="scientific">Eragrostis curvula</name>
    <name type="common">weeping love grass</name>
    <dbReference type="NCBI Taxonomy" id="38414"/>
    <lineage>
        <taxon>Eukaryota</taxon>
        <taxon>Viridiplantae</taxon>
        <taxon>Streptophyta</taxon>
        <taxon>Embryophyta</taxon>
        <taxon>Tracheophyta</taxon>
        <taxon>Spermatophyta</taxon>
        <taxon>Magnoliopsida</taxon>
        <taxon>Liliopsida</taxon>
        <taxon>Poales</taxon>
        <taxon>Poaceae</taxon>
        <taxon>PACMAD clade</taxon>
        <taxon>Chloridoideae</taxon>
        <taxon>Eragrostideae</taxon>
        <taxon>Eragrostidinae</taxon>
        <taxon>Eragrostis</taxon>
    </lineage>
</organism>
<reference evidence="7 8" key="1">
    <citation type="journal article" date="2019" name="Sci. Rep.">
        <title>A high-quality genome of Eragrostis curvula grass provides insights into Poaceae evolution and supports new strategies to enhance forage quality.</title>
        <authorList>
            <person name="Carballo J."/>
            <person name="Santos B.A.C.M."/>
            <person name="Zappacosta D."/>
            <person name="Garbus I."/>
            <person name="Selva J.P."/>
            <person name="Gallo C.A."/>
            <person name="Diaz A."/>
            <person name="Albertini E."/>
            <person name="Caccamo M."/>
            <person name="Echenique V."/>
        </authorList>
    </citation>
    <scope>NUCLEOTIDE SEQUENCE [LARGE SCALE GENOMIC DNA]</scope>
    <source>
        <strain evidence="8">cv. Victoria</strain>
        <tissue evidence="7">Leaf</tissue>
    </source>
</reference>
<dbReference type="InterPro" id="IPR002182">
    <property type="entry name" value="NB-ARC"/>
</dbReference>
<dbReference type="GO" id="GO:0042742">
    <property type="term" value="P:defense response to bacterium"/>
    <property type="evidence" value="ECO:0007669"/>
    <property type="project" value="UniProtKB-ARBA"/>
</dbReference>
<evidence type="ECO:0000256" key="1">
    <source>
        <dbReference type="ARBA" id="ARBA00022737"/>
    </source>
</evidence>
<name>A0A5J9VGK8_9POAL</name>
<feature type="domain" description="Disease resistance protein winged helix" evidence="5">
    <location>
        <begin position="302"/>
        <end position="367"/>
    </location>
</feature>
<dbReference type="InterPro" id="IPR058922">
    <property type="entry name" value="WHD_DRP"/>
</dbReference>
<feature type="non-terminal residue" evidence="7">
    <location>
        <position position="1"/>
    </location>
</feature>
<dbReference type="InterPro" id="IPR044974">
    <property type="entry name" value="Disease_R_plants"/>
</dbReference>
<evidence type="ECO:0000259" key="4">
    <source>
        <dbReference type="Pfam" id="PF00931"/>
    </source>
</evidence>
<proteinExistence type="predicted"/>
<feature type="domain" description="Disease resistance R13L4/SHOC-2-like LRR" evidence="6">
    <location>
        <begin position="446"/>
        <end position="739"/>
    </location>
</feature>
<dbReference type="FunFam" id="1.10.10.10:FF:000322">
    <property type="entry name" value="Probable disease resistance protein At1g63360"/>
    <property type="match status" value="1"/>
</dbReference>
<feature type="region of interest" description="Disordered" evidence="3">
    <location>
        <begin position="89"/>
        <end position="120"/>
    </location>
</feature>
<protein>
    <submittedName>
        <fullName evidence="7">Uncharacterized protein</fullName>
    </submittedName>
</protein>
<dbReference type="Gene3D" id="3.80.10.10">
    <property type="entry name" value="Ribonuclease Inhibitor"/>
    <property type="match status" value="1"/>
</dbReference>
<keyword evidence="8" id="KW-1185">Reference proteome</keyword>